<dbReference type="GO" id="GO:0032259">
    <property type="term" value="P:methylation"/>
    <property type="evidence" value="ECO:0007669"/>
    <property type="project" value="UniProtKB-KW"/>
</dbReference>
<reference evidence="7" key="1">
    <citation type="journal article" date="2015" name="Nature">
        <title>Complex archaea that bridge the gap between prokaryotes and eukaryotes.</title>
        <authorList>
            <person name="Spang A."/>
            <person name="Saw J.H."/>
            <person name="Jorgensen S.L."/>
            <person name="Zaremba-Niedzwiedzka K."/>
            <person name="Martijn J."/>
            <person name="Lind A.E."/>
            <person name="van Eijk R."/>
            <person name="Schleper C."/>
            <person name="Guy L."/>
            <person name="Ettema T.J."/>
        </authorList>
    </citation>
    <scope>NUCLEOTIDE SEQUENCE</scope>
</reference>
<dbReference type="EC" id="2.1.1.72" evidence="1"/>
<evidence type="ECO:0000313" key="7">
    <source>
        <dbReference type="EMBL" id="KKK58672.1"/>
    </source>
</evidence>
<evidence type="ECO:0000256" key="4">
    <source>
        <dbReference type="ARBA" id="ARBA00022691"/>
    </source>
</evidence>
<organism evidence="7">
    <name type="scientific">marine sediment metagenome</name>
    <dbReference type="NCBI Taxonomy" id="412755"/>
    <lineage>
        <taxon>unclassified sequences</taxon>
        <taxon>metagenomes</taxon>
        <taxon>ecological metagenomes</taxon>
    </lineage>
</organism>
<feature type="domain" description="Type II methyltransferase M.TaqI-like" evidence="6">
    <location>
        <begin position="17"/>
        <end position="87"/>
    </location>
</feature>
<dbReference type="PANTHER" id="PTHR33841:SF1">
    <property type="entry name" value="DNA METHYLTRANSFERASE A"/>
    <property type="match status" value="1"/>
</dbReference>
<comment type="catalytic activity">
    <reaction evidence="5">
        <text>a 2'-deoxyadenosine in DNA + S-adenosyl-L-methionine = an N(6)-methyl-2'-deoxyadenosine in DNA + S-adenosyl-L-homocysteine + H(+)</text>
        <dbReference type="Rhea" id="RHEA:15197"/>
        <dbReference type="Rhea" id="RHEA-COMP:12418"/>
        <dbReference type="Rhea" id="RHEA-COMP:12419"/>
        <dbReference type="ChEBI" id="CHEBI:15378"/>
        <dbReference type="ChEBI" id="CHEBI:57856"/>
        <dbReference type="ChEBI" id="CHEBI:59789"/>
        <dbReference type="ChEBI" id="CHEBI:90615"/>
        <dbReference type="ChEBI" id="CHEBI:90616"/>
        <dbReference type="EC" id="2.1.1.72"/>
    </reaction>
</comment>
<dbReference type="GO" id="GO:0009007">
    <property type="term" value="F:site-specific DNA-methyltransferase (adenine-specific) activity"/>
    <property type="evidence" value="ECO:0007669"/>
    <property type="project" value="UniProtKB-EC"/>
</dbReference>
<feature type="non-terminal residue" evidence="7">
    <location>
        <position position="210"/>
    </location>
</feature>
<dbReference type="GO" id="GO:0006304">
    <property type="term" value="P:DNA modification"/>
    <property type="evidence" value="ECO:0007669"/>
    <property type="project" value="InterPro"/>
</dbReference>
<keyword evidence="2" id="KW-0489">Methyltransferase</keyword>
<dbReference type="Gene3D" id="3.40.50.150">
    <property type="entry name" value="Vaccinia Virus protein VP39"/>
    <property type="match status" value="1"/>
</dbReference>
<dbReference type="PANTHER" id="PTHR33841">
    <property type="entry name" value="DNA METHYLTRANSFERASE YEEA-RELATED"/>
    <property type="match status" value="1"/>
</dbReference>
<keyword evidence="3" id="KW-0808">Transferase</keyword>
<name>A0A0F8WP55_9ZZZZ</name>
<dbReference type="InterPro" id="IPR029063">
    <property type="entry name" value="SAM-dependent_MTases_sf"/>
</dbReference>
<dbReference type="EMBL" id="LAZR01063859">
    <property type="protein sequence ID" value="KKK58672.1"/>
    <property type="molecule type" value="Genomic_DNA"/>
</dbReference>
<evidence type="ECO:0000256" key="2">
    <source>
        <dbReference type="ARBA" id="ARBA00022603"/>
    </source>
</evidence>
<proteinExistence type="predicted"/>
<gene>
    <name evidence="7" type="ORF">LCGC14_3042090</name>
</gene>
<dbReference type="SUPFAM" id="SSF53335">
    <property type="entry name" value="S-adenosyl-L-methionine-dependent methyltransferases"/>
    <property type="match status" value="1"/>
</dbReference>
<protein>
    <recommendedName>
        <fullName evidence="1">site-specific DNA-methyltransferase (adenine-specific)</fullName>
        <ecNumber evidence="1">2.1.1.72</ecNumber>
    </recommendedName>
</protein>
<accession>A0A0F8WP55</accession>
<dbReference type="Pfam" id="PF07669">
    <property type="entry name" value="Eco57I"/>
    <property type="match status" value="1"/>
</dbReference>
<evidence type="ECO:0000259" key="6">
    <source>
        <dbReference type="Pfam" id="PF07669"/>
    </source>
</evidence>
<sequence length="210" mass="24860">MDYYRNIKKQTFYSKNCGFYDLTTSGSINLYALFLERTWRLIKSEGKVGSIIQSSLLTNQTLSNFFQELVESKSLETLFDFHNRRLIFPINAENHFSLITYSNSHRSRSFILTSFSNWYENKLQKNLEKFLNYEAEKKIDKFFQEQEMEETKRRMDEGGSLIDYAPEDFHLLNPNTKTCARFLRKSDISIIKKAYLNSSILIKRDDEGNI</sequence>
<evidence type="ECO:0000256" key="1">
    <source>
        <dbReference type="ARBA" id="ARBA00011900"/>
    </source>
</evidence>
<comment type="caution">
    <text evidence="7">The sequence shown here is derived from an EMBL/GenBank/DDBJ whole genome shotgun (WGS) entry which is preliminary data.</text>
</comment>
<dbReference type="InterPro" id="IPR011639">
    <property type="entry name" value="MethylTrfase_TaqI-like_dom"/>
</dbReference>
<dbReference type="AlphaFoldDB" id="A0A0F8WP55"/>
<evidence type="ECO:0000256" key="3">
    <source>
        <dbReference type="ARBA" id="ARBA00022679"/>
    </source>
</evidence>
<dbReference type="InterPro" id="IPR050953">
    <property type="entry name" value="N4_N6_ade-DNA_methylase"/>
</dbReference>
<evidence type="ECO:0000256" key="5">
    <source>
        <dbReference type="ARBA" id="ARBA00047942"/>
    </source>
</evidence>
<keyword evidence="4" id="KW-0949">S-adenosyl-L-methionine</keyword>